<organism evidence="7">
    <name type="scientific">Blastocystis sp. DMP/02-328</name>
    <dbReference type="NCBI Taxonomy" id="463136"/>
    <lineage>
        <taxon>Eukaryota</taxon>
        <taxon>Sar</taxon>
        <taxon>Stramenopiles</taxon>
        <taxon>Bigyra</taxon>
        <taxon>Opalozoa</taxon>
        <taxon>Opalinata</taxon>
        <taxon>Blastocystidae</taxon>
        <taxon>Blastocystis</taxon>
    </lineage>
</organism>
<name>B5SQ67_9STRA</name>
<feature type="transmembrane region" description="Helical" evidence="5">
    <location>
        <begin position="340"/>
        <end position="361"/>
    </location>
</feature>
<geneLocation type="mitochondrion" evidence="7"/>
<dbReference type="InterPro" id="IPR010096">
    <property type="entry name" value="NADH-Q_OxRdtase_suN/2"/>
</dbReference>
<dbReference type="NCBIfam" id="TIGR01770">
    <property type="entry name" value="NDH_I_N"/>
    <property type="match status" value="1"/>
</dbReference>
<dbReference type="PANTHER" id="PTHR22773">
    <property type="entry name" value="NADH DEHYDROGENASE"/>
    <property type="match status" value="1"/>
</dbReference>
<evidence type="ECO:0000256" key="1">
    <source>
        <dbReference type="ARBA" id="ARBA00004141"/>
    </source>
</evidence>
<dbReference type="GeneID" id="6879807"/>
<dbReference type="GO" id="GO:0042773">
    <property type="term" value="P:ATP synthesis coupled electron transport"/>
    <property type="evidence" value="ECO:0007669"/>
    <property type="project" value="InterPro"/>
</dbReference>
<feature type="transmembrane region" description="Helical" evidence="5">
    <location>
        <begin position="120"/>
        <end position="138"/>
    </location>
</feature>
<proteinExistence type="inferred from homology"/>
<reference evidence="7" key="2">
    <citation type="journal article" date="2016" name="Genome Biol. Evol.">
        <title>Blastocystis mitochondrial genomes appear to show multiple independent gains and losses of start and stop codons.</title>
        <authorList>
            <person name="Jacob A.S."/>
            <person name="Andersen L.O."/>
            <person name="Pavinski Bitar P."/>
            <person name="Richards V.P."/>
            <person name="Shah S."/>
            <person name="Stanhope M.J."/>
            <person name="Stensvold C.R."/>
            <person name="Clark C.G."/>
        </authorList>
    </citation>
    <scope>NUCLEOTIDE SEQUENCE</scope>
    <source>
        <strain evidence="7">DMP/02-328</strain>
    </source>
</reference>
<dbReference type="RefSeq" id="YP_002221375.1">
    <property type="nucleotide sequence ID" value="NC_011212.1"/>
</dbReference>
<dbReference type="GO" id="GO:0008137">
    <property type="term" value="F:NADH dehydrogenase (ubiquinone) activity"/>
    <property type="evidence" value="ECO:0007669"/>
    <property type="project" value="InterPro"/>
</dbReference>
<feature type="transmembrane region" description="Helical" evidence="5">
    <location>
        <begin position="218"/>
        <end position="241"/>
    </location>
</feature>
<feature type="transmembrane region" description="Helical" evidence="5">
    <location>
        <begin position="415"/>
        <end position="435"/>
    </location>
</feature>
<dbReference type="InterPro" id="IPR001750">
    <property type="entry name" value="ND/Mrp_TM"/>
</dbReference>
<sequence length="494" mass="56815">MLTTFISLDLLFLIPEIFLIFSIIIILIYSIFISTKYTLLNNKKYNTPIITTIITNLIIFTSFILIILYSQNLTNFQILFNGQFIISYYTQIGKIFIFGITILCLLTFNSYLKNNQINNYEYLILILISILSICLLLNTNDLLHYYIIIELQSLCFYTITALKKNNIYSSEAGLKYFILGSIISGLLLLGIALLYGMTGLTNLKELSIFLLTTTSNKLIIFSFILIYTSLLFKLTIAPFHIWAPDVYEGTPSIITLFFNSVPKFSLLLIFIKILNVVFFNFINIWQILLTINILLSLIIATFNTFKQYKIKRFLIFSSMTHIGYIILGITTGTIEGIQSAFVYLIIYLLSILNIWSIYSYLNNKIKYLSDLSYLYSYNKTLGLSFIITMFSMAGVPPMAGFLAKFYSFFVCIENNFILLACIGILLSIICLFYYIRFLKIIYFEKTNNFLILTHNLSKTTAFVISLTSILLIYLFINPSPIFILAHKLALSLCL</sequence>
<feature type="domain" description="NADH:quinone oxidoreductase/Mrp antiporter transmembrane" evidence="6">
    <location>
        <begin position="140"/>
        <end position="429"/>
    </location>
</feature>
<feature type="transmembrane region" description="Helical" evidence="5">
    <location>
        <begin position="45"/>
        <end position="68"/>
    </location>
</feature>
<dbReference type="Pfam" id="PF00361">
    <property type="entry name" value="Proton_antipo_M"/>
    <property type="match status" value="1"/>
</dbReference>
<evidence type="ECO:0000256" key="5">
    <source>
        <dbReference type="SAM" id="Phobius"/>
    </source>
</evidence>
<feature type="transmembrane region" description="Helical" evidence="5">
    <location>
        <begin position="88"/>
        <end position="108"/>
    </location>
</feature>
<dbReference type="GO" id="GO:0016020">
    <property type="term" value="C:membrane"/>
    <property type="evidence" value="ECO:0007669"/>
    <property type="project" value="UniProtKB-SubCell"/>
</dbReference>
<feature type="transmembrane region" description="Helical" evidence="5">
    <location>
        <begin position="456"/>
        <end position="476"/>
    </location>
</feature>
<evidence type="ECO:0000313" key="7">
    <source>
        <dbReference type="EMBL" id="ACH86058.1"/>
    </source>
</evidence>
<evidence type="ECO:0000256" key="3">
    <source>
        <dbReference type="ARBA" id="ARBA00022989"/>
    </source>
</evidence>
<feature type="transmembrane region" description="Helical" evidence="5">
    <location>
        <begin position="381"/>
        <end position="403"/>
    </location>
</feature>
<feature type="transmembrane region" description="Helical" evidence="5">
    <location>
        <begin position="314"/>
        <end position="334"/>
    </location>
</feature>
<comment type="subcellular location">
    <subcellularLocation>
        <location evidence="1">Membrane</location>
        <topology evidence="1">Multi-pass membrane protein</topology>
    </subcellularLocation>
</comment>
<feature type="transmembrane region" description="Helical" evidence="5">
    <location>
        <begin position="174"/>
        <end position="198"/>
    </location>
</feature>
<accession>B5SQ67</accession>
<keyword evidence="2 5" id="KW-0812">Transmembrane</keyword>
<feature type="transmembrane region" description="Helical" evidence="5">
    <location>
        <begin position="284"/>
        <end position="302"/>
    </location>
</feature>
<reference evidence="7" key="1">
    <citation type="journal article" date="2008" name="Curr. Biol.">
        <title>Organelles in Blastocystis that blur the distinction between mitochondria and hydrogenosomes.</title>
        <authorList>
            <person name="Stechmann A."/>
            <person name="Hamblin K."/>
            <person name="Perez-Brocal V."/>
            <person name="Gaston D."/>
            <person name="Richmond G.S."/>
            <person name="van der Giezen M."/>
            <person name="Clark C.G."/>
            <person name="Roger A.J."/>
        </authorList>
    </citation>
    <scope>NUCLEOTIDE SEQUENCE</scope>
    <source>
        <strain evidence="7">DMP/02-328</strain>
    </source>
</reference>
<dbReference type="AlphaFoldDB" id="B5SQ67"/>
<gene>
    <name evidence="7" type="primary">nad2</name>
</gene>
<evidence type="ECO:0000256" key="2">
    <source>
        <dbReference type="ARBA" id="ARBA00022692"/>
    </source>
</evidence>
<dbReference type="EMBL" id="EF494739">
    <property type="protein sequence ID" value="ACH86058.1"/>
    <property type="molecule type" value="Genomic_DNA"/>
</dbReference>
<feature type="transmembrane region" description="Helical" evidence="5">
    <location>
        <begin position="12"/>
        <end position="33"/>
    </location>
</feature>
<dbReference type="HAMAP" id="MF_00445">
    <property type="entry name" value="NDH1_NuoN_1"/>
    <property type="match status" value="1"/>
</dbReference>
<keyword evidence="7" id="KW-0496">Mitochondrion</keyword>
<evidence type="ECO:0000256" key="4">
    <source>
        <dbReference type="ARBA" id="ARBA00023136"/>
    </source>
</evidence>
<evidence type="ECO:0000259" key="6">
    <source>
        <dbReference type="Pfam" id="PF00361"/>
    </source>
</evidence>
<keyword evidence="4 5" id="KW-0472">Membrane</keyword>
<keyword evidence="3 5" id="KW-1133">Transmembrane helix</keyword>
<protein>
    <submittedName>
        <fullName evidence="7">NADH dehydrogenase subunit 2</fullName>
    </submittedName>
</protein>